<keyword evidence="2 5" id="KW-0812">Transmembrane</keyword>
<dbReference type="InterPro" id="IPR007267">
    <property type="entry name" value="GtrA_DPMS_TM"/>
</dbReference>
<protein>
    <submittedName>
        <fullName evidence="7">Putative flippase GtrA</fullName>
    </submittedName>
</protein>
<evidence type="ECO:0000256" key="1">
    <source>
        <dbReference type="ARBA" id="ARBA00004141"/>
    </source>
</evidence>
<comment type="subcellular location">
    <subcellularLocation>
        <location evidence="1">Membrane</location>
        <topology evidence="1">Multi-pass membrane protein</topology>
    </subcellularLocation>
</comment>
<keyword evidence="8" id="KW-1185">Reference proteome</keyword>
<organism evidence="7 8">
    <name type="scientific">Oharaeibacter diazotrophicus</name>
    <dbReference type="NCBI Taxonomy" id="1920512"/>
    <lineage>
        <taxon>Bacteria</taxon>
        <taxon>Pseudomonadati</taxon>
        <taxon>Pseudomonadota</taxon>
        <taxon>Alphaproteobacteria</taxon>
        <taxon>Hyphomicrobiales</taxon>
        <taxon>Pleomorphomonadaceae</taxon>
        <taxon>Oharaeibacter</taxon>
    </lineage>
</organism>
<gene>
    <name evidence="7" type="ORF">EDD54_0702</name>
</gene>
<dbReference type="OrthoDB" id="7060875at2"/>
<dbReference type="EMBL" id="SNXY01000006">
    <property type="protein sequence ID" value="TDP86818.1"/>
    <property type="molecule type" value="Genomic_DNA"/>
</dbReference>
<dbReference type="Pfam" id="PF04138">
    <property type="entry name" value="GtrA_DPMS_TM"/>
    <property type="match status" value="1"/>
</dbReference>
<sequence>MTDERRRFLLFLLTGGMAAGVNVLCRIAFGRFVSFEVAVPLAYLCGMTTAFVLARRFVFAHAGDGVHGQYARFALVNLIAAAQVWIVSVGLARWLFPALAVTWHADTLAHAVGVASPIVGSYLGHRHFSFRGADRSV</sequence>
<reference evidence="7 8" key="1">
    <citation type="submission" date="2019-03" db="EMBL/GenBank/DDBJ databases">
        <title>Genomic Encyclopedia of Type Strains, Phase IV (KMG-IV): sequencing the most valuable type-strain genomes for metagenomic binning, comparative biology and taxonomic classification.</title>
        <authorList>
            <person name="Goeker M."/>
        </authorList>
    </citation>
    <scope>NUCLEOTIDE SEQUENCE [LARGE SCALE GENOMIC DNA]</scope>
    <source>
        <strain evidence="7 8">DSM 102969</strain>
    </source>
</reference>
<feature type="transmembrane region" description="Helical" evidence="5">
    <location>
        <begin position="41"/>
        <end position="58"/>
    </location>
</feature>
<evidence type="ECO:0000256" key="2">
    <source>
        <dbReference type="ARBA" id="ARBA00022692"/>
    </source>
</evidence>
<accession>A0A4V3CWL5</accession>
<dbReference type="AlphaFoldDB" id="A0A4V3CWL5"/>
<comment type="caution">
    <text evidence="7">The sequence shown here is derived from an EMBL/GenBank/DDBJ whole genome shotgun (WGS) entry which is preliminary data.</text>
</comment>
<feature type="transmembrane region" description="Helical" evidence="5">
    <location>
        <begin position="70"/>
        <end position="96"/>
    </location>
</feature>
<dbReference type="GO" id="GO:0016020">
    <property type="term" value="C:membrane"/>
    <property type="evidence" value="ECO:0007669"/>
    <property type="project" value="UniProtKB-SubCell"/>
</dbReference>
<feature type="domain" description="GtrA/DPMS transmembrane" evidence="6">
    <location>
        <begin position="11"/>
        <end position="130"/>
    </location>
</feature>
<keyword evidence="3 5" id="KW-1133">Transmembrane helix</keyword>
<dbReference type="RefSeq" id="WP_126536536.1">
    <property type="nucleotide sequence ID" value="NZ_BSPM01000008.1"/>
</dbReference>
<dbReference type="GO" id="GO:0000271">
    <property type="term" value="P:polysaccharide biosynthetic process"/>
    <property type="evidence" value="ECO:0007669"/>
    <property type="project" value="InterPro"/>
</dbReference>
<evidence type="ECO:0000259" key="6">
    <source>
        <dbReference type="Pfam" id="PF04138"/>
    </source>
</evidence>
<evidence type="ECO:0000256" key="5">
    <source>
        <dbReference type="SAM" id="Phobius"/>
    </source>
</evidence>
<dbReference type="Proteomes" id="UP000294547">
    <property type="component" value="Unassembled WGS sequence"/>
</dbReference>
<evidence type="ECO:0000256" key="4">
    <source>
        <dbReference type="ARBA" id="ARBA00023136"/>
    </source>
</evidence>
<name>A0A4V3CWL5_9HYPH</name>
<proteinExistence type="predicted"/>
<keyword evidence="4 5" id="KW-0472">Membrane</keyword>
<feature type="transmembrane region" description="Helical" evidence="5">
    <location>
        <begin position="7"/>
        <end position="29"/>
    </location>
</feature>
<evidence type="ECO:0000313" key="8">
    <source>
        <dbReference type="Proteomes" id="UP000294547"/>
    </source>
</evidence>
<evidence type="ECO:0000313" key="7">
    <source>
        <dbReference type="EMBL" id="TDP86818.1"/>
    </source>
</evidence>
<evidence type="ECO:0000256" key="3">
    <source>
        <dbReference type="ARBA" id="ARBA00022989"/>
    </source>
</evidence>
<feature type="transmembrane region" description="Helical" evidence="5">
    <location>
        <begin position="108"/>
        <end position="125"/>
    </location>
</feature>